<dbReference type="InterPro" id="IPR036097">
    <property type="entry name" value="HisK_dim/P_sf"/>
</dbReference>
<proteinExistence type="predicted"/>
<keyword evidence="4" id="KW-0808">Transferase</keyword>
<dbReference type="SMART" id="SM00388">
    <property type="entry name" value="HisKA"/>
    <property type="match status" value="1"/>
</dbReference>
<evidence type="ECO:0000256" key="2">
    <source>
        <dbReference type="ARBA" id="ARBA00012438"/>
    </source>
</evidence>
<dbReference type="InterPro" id="IPR036890">
    <property type="entry name" value="HATPase_C_sf"/>
</dbReference>
<dbReference type="EC" id="2.7.13.3" evidence="2"/>
<evidence type="ECO:0000256" key="4">
    <source>
        <dbReference type="ARBA" id="ARBA00022679"/>
    </source>
</evidence>
<evidence type="ECO:0000313" key="10">
    <source>
        <dbReference type="Proteomes" id="UP000500961"/>
    </source>
</evidence>
<dbReference type="PROSITE" id="PS50109">
    <property type="entry name" value="HIS_KIN"/>
    <property type="match status" value="1"/>
</dbReference>
<gene>
    <name evidence="9" type="ORF">FHG85_05090</name>
</gene>
<dbReference type="InterPro" id="IPR003018">
    <property type="entry name" value="GAF"/>
</dbReference>
<dbReference type="InterPro" id="IPR003594">
    <property type="entry name" value="HATPase_dom"/>
</dbReference>
<dbReference type="GO" id="GO:0000156">
    <property type="term" value="F:phosphorelay response regulator activity"/>
    <property type="evidence" value="ECO:0007669"/>
    <property type="project" value="TreeGrafter"/>
</dbReference>
<accession>A0A7D4BAU3</accession>
<keyword evidence="7" id="KW-0812">Transmembrane</keyword>
<dbReference type="SUPFAM" id="SSF55874">
    <property type="entry name" value="ATPase domain of HSP90 chaperone/DNA topoisomerase II/histidine kinase"/>
    <property type="match status" value="1"/>
</dbReference>
<dbReference type="SUPFAM" id="SSF47384">
    <property type="entry name" value="Homodimeric domain of signal transducing histidine kinase"/>
    <property type="match status" value="1"/>
</dbReference>
<evidence type="ECO:0000313" key="9">
    <source>
        <dbReference type="EMBL" id="QKG79660.1"/>
    </source>
</evidence>
<keyword evidence="5" id="KW-0418">Kinase</keyword>
<dbReference type="Pfam" id="PF00512">
    <property type="entry name" value="HisKA"/>
    <property type="match status" value="1"/>
</dbReference>
<keyword evidence="7" id="KW-1133">Transmembrane helix</keyword>
<evidence type="ECO:0000256" key="5">
    <source>
        <dbReference type="ARBA" id="ARBA00022777"/>
    </source>
</evidence>
<comment type="catalytic activity">
    <reaction evidence="1">
        <text>ATP + protein L-histidine = ADP + protein N-phospho-L-histidine.</text>
        <dbReference type="EC" id="2.7.13.3"/>
    </reaction>
</comment>
<dbReference type="GO" id="GO:0000155">
    <property type="term" value="F:phosphorelay sensor kinase activity"/>
    <property type="evidence" value="ECO:0007669"/>
    <property type="project" value="InterPro"/>
</dbReference>
<dbReference type="Pfam" id="PF00497">
    <property type="entry name" value="SBP_bac_3"/>
    <property type="match status" value="1"/>
</dbReference>
<dbReference type="SMART" id="SM00387">
    <property type="entry name" value="HATPase_c"/>
    <property type="match status" value="1"/>
</dbReference>
<feature type="domain" description="Histidine kinase" evidence="8">
    <location>
        <begin position="515"/>
        <end position="729"/>
    </location>
</feature>
<keyword evidence="6" id="KW-0175">Coiled coil</keyword>
<feature type="transmembrane region" description="Helical" evidence="7">
    <location>
        <begin position="265"/>
        <end position="285"/>
    </location>
</feature>
<dbReference type="CDD" id="cd00082">
    <property type="entry name" value="HisKA"/>
    <property type="match status" value="1"/>
</dbReference>
<sequence length="729" mass="83442">MKGQPISKVVLSCRVLFILLMLLLSLRNSAQTSLPDTLVFGSDSNFPPFEYIDENGNPNGFNIDLIKAIAQKEGFFVKIKLGVWSDIKREFEEAGTIHISDMFYTKKRDSIVDYAIPHMVTYEEIYIRKGTKGIYTLEDLAGKRVAALNASTIQEFLRENYPSIKLVPAKDEPYALKLLIEKKVDAALLSHIIDKESIKEYTDSVIIVGKVFPREYSFVVKEGNLLLLNKINRGIIQLKESGEFDRIYKRWFPLTISSWFYKNRYIIALIVFASISTVLFFIILLQNLVKLRTKELEYYNSRLKLISSLNVARIGKQSAIEQTYEMIQKFKSAFNIDSVVVRVLENNKLKVFTKYNLTDEIPEEIDIKNYAVNDILVLKSPISFTKKQLKEKGIIPTGYSIDVLKFENLAIIPLLADERVIGTLEVCSKNPKWHFTTIDLEHLQIVAGHVAISIENIRLFEENEKQKERLLEQIAVREKIEKEIKELNQQLEQRILERTAELQQANRELEEFAYSISHDLKAPLRSILGFSEIIASRYEDSLNSEALKYFNYIIVASNNMTNLINDLLRFARLSKNEIMKQKIDLNIFIETVLKDLETDIKKKNAQIVVENNLPAVNADTSLLKQIFLNLIINAITYNREGETPIVTISAKEEVDSIIISINDNGIGIPTEYHEKIFNIFQRLHSQSEFPGTGIGLAIVKKAVAKLGGKIWLESEVGKGTTFYISFPKL</sequence>
<feature type="coiled-coil region" evidence="6">
    <location>
        <begin position="463"/>
        <end position="508"/>
    </location>
</feature>
<dbReference type="InterPro" id="IPR005467">
    <property type="entry name" value="His_kinase_dom"/>
</dbReference>
<dbReference type="GO" id="GO:0030295">
    <property type="term" value="F:protein kinase activator activity"/>
    <property type="evidence" value="ECO:0007669"/>
    <property type="project" value="TreeGrafter"/>
</dbReference>
<dbReference type="GO" id="GO:0007234">
    <property type="term" value="P:osmosensory signaling via phosphorelay pathway"/>
    <property type="evidence" value="ECO:0007669"/>
    <property type="project" value="TreeGrafter"/>
</dbReference>
<evidence type="ECO:0000256" key="1">
    <source>
        <dbReference type="ARBA" id="ARBA00000085"/>
    </source>
</evidence>
<dbReference type="PANTHER" id="PTHR42878">
    <property type="entry name" value="TWO-COMPONENT HISTIDINE KINASE"/>
    <property type="match status" value="1"/>
</dbReference>
<dbReference type="SMART" id="SM00062">
    <property type="entry name" value="PBPb"/>
    <property type="match status" value="1"/>
</dbReference>
<dbReference type="InterPro" id="IPR029016">
    <property type="entry name" value="GAF-like_dom_sf"/>
</dbReference>
<dbReference type="Pfam" id="PF13492">
    <property type="entry name" value="GAF_3"/>
    <property type="match status" value="1"/>
</dbReference>
<dbReference type="Proteomes" id="UP000500961">
    <property type="component" value="Chromosome"/>
</dbReference>
<dbReference type="KEGG" id="ttz:FHG85_05090"/>
<dbReference type="Gene3D" id="1.10.287.130">
    <property type="match status" value="1"/>
</dbReference>
<reference evidence="9 10" key="1">
    <citation type="submission" date="2019-07" db="EMBL/GenBank/DDBJ databases">
        <title>Thalassofilum flectens gen. nov., sp. nov., a novel moderate thermophilic anaerobe from a shallow sea hot spring in Kunashir Island (Russia), representing a new family in the order Bacteroidales, and proposal of Thalassofilacea fam. nov.</title>
        <authorList>
            <person name="Kochetkova T.V."/>
            <person name="Podosokorskaya O.A."/>
            <person name="Novikov A."/>
            <person name="Elcheninov A.G."/>
            <person name="Toshchakov S.V."/>
            <person name="Kublanov I.V."/>
        </authorList>
    </citation>
    <scope>NUCLEOTIDE SEQUENCE [LARGE SCALE GENOMIC DNA]</scope>
    <source>
        <strain evidence="9 10">38-H</strain>
    </source>
</reference>
<dbReference type="InterPro" id="IPR050351">
    <property type="entry name" value="BphY/WalK/GraS-like"/>
</dbReference>
<evidence type="ECO:0000256" key="3">
    <source>
        <dbReference type="ARBA" id="ARBA00022553"/>
    </source>
</evidence>
<dbReference type="CDD" id="cd13704">
    <property type="entry name" value="PBP2_HisK"/>
    <property type="match status" value="1"/>
</dbReference>
<organism evidence="9 10">
    <name type="scientific">Tenuifilum thalassicum</name>
    <dbReference type="NCBI Taxonomy" id="2590900"/>
    <lineage>
        <taxon>Bacteria</taxon>
        <taxon>Pseudomonadati</taxon>
        <taxon>Bacteroidota</taxon>
        <taxon>Bacteroidia</taxon>
        <taxon>Bacteroidales</taxon>
        <taxon>Tenuifilaceae</taxon>
        <taxon>Tenuifilum</taxon>
    </lineage>
</organism>
<evidence type="ECO:0000259" key="8">
    <source>
        <dbReference type="PROSITE" id="PS50109"/>
    </source>
</evidence>
<dbReference type="SUPFAM" id="SSF55781">
    <property type="entry name" value="GAF domain-like"/>
    <property type="match status" value="1"/>
</dbReference>
<keyword evidence="7" id="KW-0472">Membrane</keyword>
<dbReference type="Gene3D" id="3.30.565.10">
    <property type="entry name" value="Histidine kinase-like ATPase, C-terminal domain"/>
    <property type="match status" value="1"/>
</dbReference>
<keyword evidence="10" id="KW-1185">Reference proteome</keyword>
<dbReference type="RefSeq" id="WP_173073636.1">
    <property type="nucleotide sequence ID" value="NZ_CP041345.1"/>
</dbReference>
<dbReference type="FunFam" id="1.10.287.130:FF:000070">
    <property type="entry name" value="Histidine kinase sensor protein"/>
    <property type="match status" value="1"/>
</dbReference>
<dbReference type="FunFam" id="3.30.565.10:FF:000006">
    <property type="entry name" value="Sensor histidine kinase WalK"/>
    <property type="match status" value="1"/>
</dbReference>
<dbReference type="Pfam" id="PF02518">
    <property type="entry name" value="HATPase_c"/>
    <property type="match status" value="1"/>
</dbReference>
<protein>
    <recommendedName>
        <fullName evidence="2">histidine kinase</fullName>
        <ecNumber evidence="2">2.7.13.3</ecNumber>
    </recommendedName>
</protein>
<dbReference type="InterPro" id="IPR003661">
    <property type="entry name" value="HisK_dim/P_dom"/>
</dbReference>
<dbReference type="InterPro" id="IPR004358">
    <property type="entry name" value="Sig_transdc_His_kin-like_C"/>
</dbReference>
<dbReference type="AlphaFoldDB" id="A0A7D4BAU3"/>
<dbReference type="PRINTS" id="PR00344">
    <property type="entry name" value="BCTRLSENSOR"/>
</dbReference>
<dbReference type="InterPro" id="IPR001638">
    <property type="entry name" value="Solute-binding_3/MltF_N"/>
</dbReference>
<name>A0A7D4BAU3_9BACT</name>
<dbReference type="SUPFAM" id="SSF53850">
    <property type="entry name" value="Periplasmic binding protein-like II"/>
    <property type="match status" value="1"/>
</dbReference>
<evidence type="ECO:0000256" key="6">
    <source>
        <dbReference type="SAM" id="Coils"/>
    </source>
</evidence>
<dbReference type="EMBL" id="CP041345">
    <property type="protein sequence ID" value="QKG79660.1"/>
    <property type="molecule type" value="Genomic_DNA"/>
</dbReference>
<evidence type="ECO:0000256" key="7">
    <source>
        <dbReference type="SAM" id="Phobius"/>
    </source>
</evidence>
<dbReference type="PANTHER" id="PTHR42878:SF15">
    <property type="entry name" value="BACTERIOPHYTOCHROME"/>
    <property type="match status" value="1"/>
</dbReference>
<dbReference type="Gene3D" id="3.30.450.40">
    <property type="match status" value="1"/>
</dbReference>
<keyword evidence="3" id="KW-0597">Phosphoprotein</keyword>
<dbReference type="Gene3D" id="3.40.190.10">
    <property type="entry name" value="Periplasmic binding protein-like II"/>
    <property type="match status" value="2"/>
</dbReference>